<sequence>MENKHFQRLLKKLGIRAPASEQESFWRIPATLTPAQLRDSASSLCLSEGAPPGGSEEEEEEEEEAPPGGSEEEGEQGAEQRAGALRALLLARKRKRAHPDTAGNNPRSSAESGG</sequence>
<feature type="non-terminal residue" evidence="4">
    <location>
        <position position="1"/>
    </location>
</feature>
<dbReference type="Proteomes" id="UP001166093">
    <property type="component" value="Unassembled WGS sequence"/>
</dbReference>
<dbReference type="EMBL" id="JAAWVQ010067260">
    <property type="protein sequence ID" value="MBN3277167.1"/>
    <property type="molecule type" value="Genomic_DNA"/>
</dbReference>
<evidence type="ECO:0000256" key="2">
    <source>
        <dbReference type="SAM" id="MobiDB-lite"/>
    </source>
</evidence>
<proteinExistence type="inferred from homology"/>
<feature type="compositionally biased region" description="Acidic residues" evidence="2">
    <location>
        <begin position="55"/>
        <end position="76"/>
    </location>
</feature>
<organism evidence="4 5">
    <name type="scientific">Polyodon spathula</name>
    <name type="common">North American paddlefish</name>
    <name type="synonym">Squalus spathula</name>
    <dbReference type="NCBI Taxonomy" id="7913"/>
    <lineage>
        <taxon>Eukaryota</taxon>
        <taxon>Metazoa</taxon>
        <taxon>Chordata</taxon>
        <taxon>Craniata</taxon>
        <taxon>Vertebrata</taxon>
        <taxon>Euteleostomi</taxon>
        <taxon>Actinopterygii</taxon>
        <taxon>Chondrostei</taxon>
        <taxon>Acipenseriformes</taxon>
        <taxon>Polyodontidae</taxon>
        <taxon>Polyodon</taxon>
    </lineage>
</organism>
<feature type="non-terminal residue" evidence="4">
    <location>
        <position position="114"/>
    </location>
</feature>
<evidence type="ECO:0000313" key="5">
    <source>
        <dbReference type="Proteomes" id="UP001166093"/>
    </source>
</evidence>
<feature type="compositionally biased region" description="Polar residues" evidence="2">
    <location>
        <begin position="102"/>
        <end position="114"/>
    </location>
</feature>
<comment type="caution">
    <text evidence="4">The sequence shown here is derived from an EMBL/GenBank/DDBJ whole genome shotgun (WGS) entry which is preliminary data.</text>
</comment>
<reference evidence="4" key="1">
    <citation type="journal article" date="2021" name="Cell">
        <title>Tracing the genetic footprints of vertebrate landing in non-teleost ray-finned fishes.</title>
        <authorList>
            <person name="Bi X."/>
            <person name="Wang K."/>
            <person name="Yang L."/>
            <person name="Pan H."/>
            <person name="Jiang H."/>
            <person name="Wei Q."/>
            <person name="Fang M."/>
            <person name="Yu H."/>
            <person name="Zhu C."/>
            <person name="Cai Y."/>
            <person name="He Y."/>
            <person name="Gan X."/>
            <person name="Zeng H."/>
            <person name="Yu D."/>
            <person name="Zhu Y."/>
            <person name="Jiang H."/>
            <person name="Qiu Q."/>
            <person name="Yang H."/>
            <person name="Zhang Y.E."/>
            <person name="Wang W."/>
            <person name="Zhu M."/>
            <person name="He S."/>
            <person name="Zhang G."/>
        </authorList>
    </citation>
    <scope>NUCLEOTIDE SEQUENCE</scope>
    <source>
        <strain evidence="4">Pddl_001</strain>
    </source>
</reference>
<dbReference type="Pfam" id="PF05029">
    <property type="entry name" value="TIMELESS_C"/>
    <property type="match status" value="1"/>
</dbReference>
<comment type="similarity">
    <text evidence="1">Belongs to the timeless family.</text>
</comment>
<keyword evidence="5" id="KW-1185">Reference proteome</keyword>
<evidence type="ECO:0000313" key="4">
    <source>
        <dbReference type="EMBL" id="MBN3277167.1"/>
    </source>
</evidence>
<evidence type="ECO:0000259" key="3">
    <source>
        <dbReference type="Pfam" id="PF05029"/>
    </source>
</evidence>
<feature type="domain" description="Timeless C-terminal" evidence="3">
    <location>
        <begin position="1"/>
        <end position="38"/>
    </location>
</feature>
<gene>
    <name evidence="4" type="primary">Timeless_0</name>
    <name evidence="4" type="ORF">GTO93_0002861</name>
</gene>
<feature type="region of interest" description="Disordered" evidence="2">
    <location>
        <begin position="39"/>
        <end position="114"/>
    </location>
</feature>
<evidence type="ECO:0000256" key="1">
    <source>
        <dbReference type="ARBA" id="ARBA00008174"/>
    </source>
</evidence>
<name>A0ABS2XS85_POLSP</name>
<feature type="compositionally biased region" description="Low complexity" evidence="2">
    <location>
        <begin position="77"/>
        <end position="90"/>
    </location>
</feature>
<dbReference type="InterPro" id="IPR007725">
    <property type="entry name" value="TIMELESS_C"/>
</dbReference>
<protein>
    <submittedName>
        <fullName evidence="4">TIM protein</fullName>
    </submittedName>
</protein>
<accession>A0ABS2XS85</accession>